<dbReference type="RefSeq" id="WP_184678164.1">
    <property type="nucleotide sequence ID" value="NZ_JACHGY010000001.1"/>
</dbReference>
<evidence type="ECO:0000313" key="1">
    <source>
        <dbReference type="EMBL" id="MBB6430663.1"/>
    </source>
</evidence>
<name>A0A7X0H7R7_9BACT</name>
<sequence length="226" mass="25302">MARNKSKTREVAKKAEIIATDDEMHFILARAASHREEHWEEYLEACAIAGVKPLAVDDAKSEFDSFLSRVRGSVDTELITSRLEPSDLSQAIPERGVSRKSALVAANDIGIDEFKLLCEKARGLGRDFVLFNGNYYRYFEARGWRLADHFESLVIEQAARAGGMPWFDGPVISTNLGDMIVAPYIKKDGTRVVGHTKNSRGKGRARTRTNGVKLTREQINSMKKVE</sequence>
<comment type="caution">
    <text evidence="1">The sequence shown here is derived from an EMBL/GenBank/DDBJ whole genome shotgun (WGS) entry which is preliminary data.</text>
</comment>
<keyword evidence="2" id="KW-1185">Reference proteome</keyword>
<protein>
    <submittedName>
        <fullName evidence="1">Uncharacterized protein</fullName>
    </submittedName>
</protein>
<accession>A0A7X0H7R7</accession>
<evidence type="ECO:0000313" key="2">
    <source>
        <dbReference type="Proteomes" id="UP000541810"/>
    </source>
</evidence>
<gene>
    <name evidence="1" type="ORF">HNQ40_002469</name>
</gene>
<dbReference type="EMBL" id="JACHGY010000001">
    <property type="protein sequence ID" value="MBB6430663.1"/>
    <property type="molecule type" value="Genomic_DNA"/>
</dbReference>
<dbReference type="Proteomes" id="UP000541810">
    <property type="component" value="Unassembled WGS sequence"/>
</dbReference>
<reference evidence="1 2" key="1">
    <citation type="submission" date="2020-08" db="EMBL/GenBank/DDBJ databases">
        <title>Genomic Encyclopedia of Type Strains, Phase IV (KMG-IV): sequencing the most valuable type-strain genomes for metagenomic binning, comparative biology and taxonomic classification.</title>
        <authorList>
            <person name="Goeker M."/>
        </authorList>
    </citation>
    <scope>NUCLEOTIDE SEQUENCE [LARGE SCALE GENOMIC DNA]</scope>
    <source>
        <strain evidence="1 2">DSM 103725</strain>
    </source>
</reference>
<dbReference type="AlphaFoldDB" id="A0A7X0H7R7"/>
<organism evidence="1 2">
    <name type="scientific">Algisphaera agarilytica</name>
    <dbReference type="NCBI Taxonomy" id="1385975"/>
    <lineage>
        <taxon>Bacteria</taxon>
        <taxon>Pseudomonadati</taxon>
        <taxon>Planctomycetota</taxon>
        <taxon>Phycisphaerae</taxon>
        <taxon>Phycisphaerales</taxon>
        <taxon>Phycisphaeraceae</taxon>
        <taxon>Algisphaera</taxon>
    </lineage>
</organism>
<proteinExistence type="predicted"/>